<accession>A0ABW6FZ07</accession>
<protein>
    <submittedName>
        <fullName evidence="2">Uncharacterized protein</fullName>
    </submittedName>
</protein>
<sequence>MEHLRAGCALLAAAVTATVLFGRWWATRNQAGTAVPDRRLGTAPVAGAVALASDGADGQGPAGGTRESVPDRGRRAVHEAEAHLRQCWEQIRPLYEPPRG</sequence>
<reference evidence="2 3" key="1">
    <citation type="submission" date="2024-09" db="EMBL/GenBank/DDBJ databases">
        <title>The Natural Products Discovery Center: Release of the First 8490 Sequenced Strains for Exploring Actinobacteria Biosynthetic Diversity.</title>
        <authorList>
            <person name="Kalkreuter E."/>
            <person name="Kautsar S.A."/>
            <person name="Yang D."/>
            <person name="Bader C.D."/>
            <person name="Teijaro C.N."/>
            <person name="Fluegel L."/>
            <person name="Davis C.M."/>
            <person name="Simpson J.R."/>
            <person name="Lauterbach L."/>
            <person name="Steele A.D."/>
            <person name="Gui C."/>
            <person name="Meng S."/>
            <person name="Li G."/>
            <person name="Viehrig K."/>
            <person name="Ye F."/>
            <person name="Su P."/>
            <person name="Kiefer A.F."/>
            <person name="Nichols A."/>
            <person name="Cepeda A.J."/>
            <person name="Yan W."/>
            <person name="Fan B."/>
            <person name="Jiang Y."/>
            <person name="Adhikari A."/>
            <person name="Zheng C.-J."/>
            <person name="Schuster L."/>
            <person name="Cowan T.M."/>
            <person name="Smanski M.J."/>
            <person name="Chevrette M.G."/>
            <person name="De Carvalho L.P.S."/>
            <person name="Shen B."/>
        </authorList>
    </citation>
    <scope>NUCLEOTIDE SEQUENCE [LARGE SCALE GENOMIC DNA]</scope>
    <source>
        <strain evidence="2 3">NPDC058348</strain>
    </source>
</reference>
<gene>
    <name evidence="2" type="ORF">ACFWJN_26055</name>
</gene>
<feature type="region of interest" description="Disordered" evidence="1">
    <location>
        <begin position="53"/>
        <end position="72"/>
    </location>
</feature>
<dbReference type="Proteomes" id="UP001598448">
    <property type="component" value="Unassembled WGS sequence"/>
</dbReference>
<organism evidence="2 3">
    <name type="scientific">Streptomyces albidochromogenes</name>
    <dbReference type="NCBI Taxonomy" id="329524"/>
    <lineage>
        <taxon>Bacteria</taxon>
        <taxon>Bacillati</taxon>
        <taxon>Actinomycetota</taxon>
        <taxon>Actinomycetes</taxon>
        <taxon>Kitasatosporales</taxon>
        <taxon>Streptomycetaceae</taxon>
        <taxon>Streptomyces</taxon>
    </lineage>
</organism>
<comment type="caution">
    <text evidence="2">The sequence shown here is derived from an EMBL/GenBank/DDBJ whole genome shotgun (WGS) entry which is preliminary data.</text>
</comment>
<evidence type="ECO:0000313" key="2">
    <source>
        <dbReference type="EMBL" id="MFD5102408.1"/>
    </source>
</evidence>
<dbReference type="EMBL" id="JBHXIJ010000242">
    <property type="protein sequence ID" value="MFD5102408.1"/>
    <property type="molecule type" value="Genomic_DNA"/>
</dbReference>
<dbReference type="RefSeq" id="WP_386719274.1">
    <property type="nucleotide sequence ID" value="NZ_JBHXIJ010000242.1"/>
</dbReference>
<keyword evidence="3" id="KW-1185">Reference proteome</keyword>
<proteinExistence type="predicted"/>
<evidence type="ECO:0000256" key="1">
    <source>
        <dbReference type="SAM" id="MobiDB-lite"/>
    </source>
</evidence>
<name>A0ABW6FZ07_9ACTN</name>
<evidence type="ECO:0000313" key="3">
    <source>
        <dbReference type="Proteomes" id="UP001598448"/>
    </source>
</evidence>